<feature type="domain" description="HTH cro/C1-type" evidence="2">
    <location>
        <begin position="11"/>
        <end position="65"/>
    </location>
</feature>
<dbReference type="InterPro" id="IPR010982">
    <property type="entry name" value="Lambda_DNA-bd_dom_sf"/>
</dbReference>
<keyword evidence="4" id="KW-1185">Reference proteome</keyword>
<evidence type="ECO:0000313" key="3">
    <source>
        <dbReference type="EMBL" id="MBA2871264.1"/>
    </source>
</evidence>
<dbReference type="Gene3D" id="1.10.260.40">
    <property type="entry name" value="lambda repressor-like DNA-binding domains"/>
    <property type="match status" value="1"/>
</dbReference>
<comment type="caution">
    <text evidence="3">The sequence shown here is derived from an EMBL/GenBank/DDBJ whole genome shotgun (WGS) entry which is preliminary data.</text>
</comment>
<dbReference type="GO" id="GO:0003677">
    <property type="term" value="F:DNA binding"/>
    <property type="evidence" value="ECO:0007669"/>
    <property type="project" value="UniProtKB-KW"/>
</dbReference>
<gene>
    <name evidence="3" type="ORF">HNQ85_001534</name>
</gene>
<sequence length="139" mass="16757">MEKMKKLADNLKFLRKQRNWTQEELAQRLNISRSQITKWESGDQLPDLETLEKLSNLYEVSIDYLIGRQFYKKDLLREVNRIYRTNEIDEVMLDIIDYLKQNPEMEKTIHTLSKLPIKKRKHLETVIITMLTEFSRAID</sequence>
<evidence type="ECO:0000313" key="4">
    <source>
        <dbReference type="Proteomes" id="UP000580891"/>
    </source>
</evidence>
<dbReference type="PANTHER" id="PTHR46558:SF13">
    <property type="entry name" value="HTH-TYPE TRANSCRIPTIONAL REGULATOR IMMR"/>
    <property type="match status" value="1"/>
</dbReference>
<dbReference type="PANTHER" id="PTHR46558">
    <property type="entry name" value="TRACRIPTIONAL REGULATORY PROTEIN-RELATED-RELATED"/>
    <property type="match status" value="1"/>
</dbReference>
<accession>A0A7V9YZF5</accession>
<organism evidence="3 4">
    <name type="scientific">[Anoxybacillus] calidus</name>
    <dbReference type="NCBI Taxonomy" id="575178"/>
    <lineage>
        <taxon>Bacteria</taxon>
        <taxon>Bacillati</taxon>
        <taxon>Bacillota</taxon>
        <taxon>Bacilli</taxon>
        <taxon>Bacillales</taxon>
        <taxon>Anoxybacillaceae</taxon>
        <taxon>Paranoxybacillus</taxon>
    </lineage>
</organism>
<dbReference type="InterPro" id="IPR001387">
    <property type="entry name" value="Cro/C1-type_HTH"/>
</dbReference>
<dbReference type="SMART" id="SM00530">
    <property type="entry name" value="HTH_XRE"/>
    <property type="match status" value="1"/>
</dbReference>
<dbReference type="AlphaFoldDB" id="A0A7V9YZF5"/>
<dbReference type="CDD" id="cd00093">
    <property type="entry name" value="HTH_XRE"/>
    <property type="match status" value="1"/>
</dbReference>
<evidence type="ECO:0000259" key="2">
    <source>
        <dbReference type="PROSITE" id="PS50943"/>
    </source>
</evidence>
<dbReference type="Proteomes" id="UP000580891">
    <property type="component" value="Unassembled WGS sequence"/>
</dbReference>
<dbReference type="PROSITE" id="PS50943">
    <property type="entry name" value="HTH_CROC1"/>
    <property type="match status" value="1"/>
</dbReference>
<evidence type="ECO:0000256" key="1">
    <source>
        <dbReference type="ARBA" id="ARBA00023125"/>
    </source>
</evidence>
<protein>
    <submittedName>
        <fullName evidence="3">Transcriptional regulator with XRE-family HTH domain</fullName>
    </submittedName>
</protein>
<dbReference type="EMBL" id="JACDUU010000003">
    <property type="protein sequence ID" value="MBA2871264.1"/>
    <property type="molecule type" value="Genomic_DNA"/>
</dbReference>
<proteinExistence type="predicted"/>
<name>A0A7V9YZF5_9BACL</name>
<dbReference type="SUPFAM" id="SSF47413">
    <property type="entry name" value="lambda repressor-like DNA-binding domains"/>
    <property type="match status" value="1"/>
</dbReference>
<keyword evidence="1" id="KW-0238">DNA-binding</keyword>
<reference evidence="3 4" key="1">
    <citation type="submission" date="2020-07" db="EMBL/GenBank/DDBJ databases">
        <title>Genomic Encyclopedia of Type Strains, Phase IV (KMG-IV): sequencing the most valuable type-strain genomes for metagenomic binning, comparative biology and taxonomic classification.</title>
        <authorList>
            <person name="Goeker M."/>
        </authorList>
    </citation>
    <scope>NUCLEOTIDE SEQUENCE [LARGE SCALE GENOMIC DNA]</scope>
    <source>
        <strain evidence="3 4">DSM 25220</strain>
    </source>
</reference>
<dbReference type="Pfam" id="PF01381">
    <property type="entry name" value="HTH_3"/>
    <property type="match status" value="1"/>
</dbReference>